<evidence type="ECO:0000313" key="4">
    <source>
        <dbReference type="Proteomes" id="UP000035682"/>
    </source>
</evidence>
<gene>
    <name evidence="3 5 6" type="ORF">SRAE_X000051000</name>
</gene>
<proteinExistence type="predicted"/>
<dbReference type="GeneID" id="36383563"/>
<feature type="region of interest" description="Disordered" evidence="1">
    <location>
        <begin position="167"/>
        <end position="216"/>
    </location>
</feature>
<dbReference type="Proteomes" id="UP000035682">
    <property type="component" value="Unplaced"/>
</dbReference>
<keyword evidence="4" id="KW-1185">Reference proteome</keyword>
<evidence type="ECO:0000313" key="3">
    <source>
        <dbReference type="EMBL" id="CEF71183.2"/>
    </source>
</evidence>
<evidence type="ECO:0000313" key="5">
    <source>
        <dbReference type="WBParaSite" id="SRAE_X000051000.1"/>
    </source>
</evidence>
<evidence type="ECO:0000256" key="1">
    <source>
        <dbReference type="SAM" id="MobiDB-lite"/>
    </source>
</evidence>
<reference evidence="3 4" key="1">
    <citation type="submission" date="2014-09" db="EMBL/GenBank/DDBJ databases">
        <authorList>
            <person name="Martin A.A."/>
        </authorList>
    </citation>
    <scope>NUCLEOTIDE SEQUENCE</scope>
    <source>
        <strain evidence="4">ED321</strain>
        <strain evidence="3">ED321 Heterogonic</strain>
    </source>
</reference>
<feature type="chain" id="PRO_5015031485" evidence="2">
    <location>
        <begin position="23"/>
        <end position="216"/>
    </location>
</feature>
<reference evidence="5" key="2">
    <citation type="submission" date="2020-12" db="UniProtKB">
        <authorList>
            <consortium name="WormBaseParasite"/>
        </authorList>
    </citation>
    <scope>IDENTIFICATION</scope>
</reference>
<name>A0A090N0S2_STRRB</name>
<dbReference type="EMBL" id="LN609530">
    <property type="protein sequence ID" value="CEF71183.2"/>
    <property type="molecule type" value="Genomic_DNA"/>
</dbReference>
<feature type="signal peptide" evidence="2">
    <location>
        <begin position="1"/>
        <end position="22"/>
    </location>
</feature>
<dbReference type="WBParaSite" id="SRAE_X000051000.1">
    <property type="protein sequence ID" value="SRAE_X000051000.1"/>
    <property type="gene ID" value="WBGene00266069"/>
</dbReference>
<protein>
    <submittedName>
        <fullName evidence="3 5">Uncharacterized protein</fullName>
    </submittedName>
</protein>
<dbReference type="CTD" id="36383563"/>
<evidence type="ECO:0000313" key="6">
    <source>
        <dbReference type="WormBase" id="SRAE_X000051000"/>
    </source>
</evidence>
<dbReference type="RefSeq" id="XP_024510379.1">
    <property type="nucleotide sequence ID" value="XM_024644863.1"/>
</dbReference>
<sequence>MNLLTINFFALFFGINIVTINGCQVKCNRIFRRGRCTLFINLDVDPFFQMTTFCLQPSSYQNLQRMNRQRTGMNAKQNAQLLQSMSQFATVNINPQQKMSLCSQCRSKCGMQTQIKIIGSVIQGRGSFRRNSMLTVSQRRKNVFANAIHEDANDPLYASVKRRSQRGRFNGNGFQQGRGSFRGPGIFQRPGSMHHSNSVRARQRAVFANERLDSDE</sequence>
<evidence type="ECO:0000256" key="2">
    <source>
        <dbReference type="SAM" id="SignalP"/>
    </source>
</evidence>
<organism evidence="3">
    <name type="scientific">Strongyloides ratti</name>
    <name type="common">Parasitic roundworm</name>
    <dbReference type="NCBI Taxonomy" id="34506"/>
    <lineage>
        <taxon>Eukaryota</taxon>
        <taxon>Metazoa</taxon>
        <taxon>Ecdysozoa</taxon>
        <taxon>Nematoda</taxon>
        <taxon>Chromadorea</taxon>
        <taxon>Rhabditida</taxon>
        <taxon>Tylenchina</taxon>
        <taxon>Panagrolaimomorpha</taxon>
        <taxon>Strongyloidoidea</taxon>
        <taxon>Strongyloididae</taxon>
        <taxon>Strongyloides</taxon>
    </lineage>
</organism>
<keyword evidence="2" id="KW-0732">Signal</keyword>
<accession>A0A090N0S2</accession>
<dbReference type="WormBase" id="SRAE_X000051000">
    <property type="protein sequence ID" value="SRP05394"/>
    <property type="gene ID" value="WBGene00266069"/>
</dbReference>
<dbReference type="AlphaFoldDB" id="A0A090N0S2"/>